<sequence>APNANENHSHLGMVDYTVINIPMKADMYKKKQPTQTPIIYL</sequence>
<proteinExistence type="predicted"/>
<organism evidence="1">
    <name type="scientific">marine metagenome</name>
    <dbReference type="NCBI Taxonomy" id="408172"/>
    <lineage>
        <taxon>unclassified sequences</taxon>
        <taxon>metagenomes</taxon>
        <taxon>ecological metagenomes</taxon>
    </lineage>
</organism>
<name>A0A383A9T3_9ZZZZ</name>
<gene>
    <name evidence="1" type="ORF">METZ01_LOCUS456809</name>
</gene>
<reference evidence="1" key="1">
    <citation type="submission" date="2018-05" db="EMBL/GenBank/DDBJ databases">
        <authorList>
            <person name="Lanie J.A."/>
            <person name="Ng W.-L."/>
            <person name="Kazmierczak K.M."/>
            <person name="Andrzejewski T.M."/>
            <person name="Davidsen T.M."/>
            <person name="Wayne K.J."/>
            <person name="Tettelin H."/>
            <person name="Glass J.I."/>
            <person name="Rusch D."/>
            <person name="Podicherti R."/>
            <person name="Tsui H.-C.T."/>
            <person name="Winkler M.E."/>
        </authorList>
    </citation>
    <scope>NUCLEOTIDE SEQUENCE</scope>
</reference>
<dbReference type="AlphaFoldDB" id="A0A383A9T3"/>
<dbReference type="EMBL" id="UINC01190014">
    <property type="protein sequence ID" value="SVE03955.1"/>
    <property type="molecule type" value="Genomic_DNA"/>
</dbReference>
<accession>A0A383A9T3</accession>
<feature type="non-terminal residue" evidence="1">
    <location>
        <position position="1"/>
    </location>
</feature>
<evidence type="ECO:0000313" key="1">
    <source>
        <dbReference type="EMBL" id="SVE03955.1"/>
    </source>
</evidence>
<protein>
    <submittedName>
        <fullName evidence="1">Uncharacterized protein</fullName>
    </submittedName>
</protein>